<dbReference type="EMBL" id="JBHRXV010000003">
    <property type="protein sequence ID" value="MFC3711738.1"/>
    <property type="molecule type" value="Genomic_DNA"/>
</dbReference>
<dbReference type="RefSeq" id="WP_380857249.1">
    <property type="nucleotide sequence ID" value="NZ_JBHRXV010000003.1"/>
</dbReference>
<dbReference type="Proteomes" id="UP001595615">
    <property type="component" value="Unassembled WGS sequence"/>
</dbReference>
<protein>
    <submittedName>
        <fullName evidence="1">Uncharacterized protein</fullName>
    </submittedName>
</protein>
<accession>A0ABV7X7L8</accession>
<gene>
    <name evidence="1" type="ORF">ACFOMD_04095</name>
</gene>
<comment type="caution">
    <text evidence="1">The sequence shown here is derived from an EMBL/GenBank/DDBJ whole genome shotgun (WGS) entry which is preliminary data.</text>
</comment>
<sequence length="76" mass="8511">MSEQIAANLTPEQRRVLLAMEPSIPADVWRLSWKLHTLCQLDAARVIAMGKRGWVDGRLTELGCQVREDLTHAVSA</sequence>
<proteinExistence type="predicted"/>
<organism evidence="1 2">
    <name type="scientific">Sphingoaurantiacus capsulatus</name>
    <dbReference type="NCBI Taxonomy" id="1771310"/>
    <lineage>
        <taxon>Bacteria</taxon>
        <taxon>Pseudomonadati</taxon>
        <taxon>Pseudomonadota</taxon>
        <taxon>Alphaproteobacteria</taxon>
        <taxon>Sphingomonadales</taxon>
        <taxon>Sphingosinicellaceae</taxon>
        <taxon>Sphingoaurantiacus</taxon>
    </lineage>
</organism>
<reference evidence="2" key="1">
    <citation type="journal article" date="2019" name="Int. J. Syst. Evol. Microbiol.">
        <title>The Global Catalogue of Microorganisms (GCM) 10K type strain sequencing project: providing services to taxonomists for standard genome sequencing and annotation.</title>
        <authorList>
            <consortium name="The Broad Institute Genomics Platform"/>
            <consortium name="The Broad Institute Genome Sequencing Center for Infectious Disease"/>
            <person name="Wu L."/>
            <person name="Ma J."/>
        </authorList>
    </citation>
    <scope>NUCLEOTIDE SEQUENCE [LARGE SCALE GENOMIC DNA]</scope>
    <source>
        <strain evidence="2">KCTC 42644</strain>
    </source>
</reference>
<keyword evidence="2" id="KW-1185">Reference proteome</keyword>
<evidence type="ECO:0000313" key="1">
    <source>
        <dbReference type="EMBL" id="MFC3711738.1"/>
    </source>
</evidence>
<name>A0ABV7X7L8_9SPHN</name>
<evidence type="ECO:0000313" key="2">
    <source>
        <dbReference type="Proteomes" id="UP001595615"/>
    </source>
</evidence>